<gene>
    <name evidence="1" type="ORF">LCGC14_3023620</name>
</gene>
<reference evidence="1" key="1">
    <citation type="journal article" date="2015" name="Nature">
        <title>Complex archaea that bridge the gap between prokaryotes and eukaryotes.</title>
        <authorList>
            <person name="Spang A."/>
            <person name="Saw J.H."/>
            <person name="Jorgensen S.L."/>
            <person name="Zaremba-Niedzwiedzka K."/>
            <person name="Martijn J."/>
            <person name="Lind A.E."/>
            <person name="van Eijk R."/>
            <person name="Schleper C."/>
            <person name="Guy L."/>
            <person name="Ettema T.J."/>
        </authorList>
    </citation>
    <scope>NUCLEOTIDE SEQUENCE</scope>
</reference>
<comment type="caution">
    <text evidence="1">The sequence shown here is derived from an EMBL/GenBank/DDBJ whole genome shotgun (WGS) entry which is preliminary data.</text>
</comment>
<evidence type="ECO:0000313" key="1">
    <source>
        <dbReference type="EMBL" id="KKK60511.1"/>
    </source>
</evidence>
<protein>
    <submittedName>
        <fullName evidence="1">Uncharacterized protein</fullName>
    </submittedName>
</protein>
<dbReference type="EMBL" id="LAZR01062931">
    <property type="protein sequence ID" value="KKK60511.1"/>
    <property type="molecule type" value="Genomic_DNA"/>
</dbReference>
<sequence>MIQIPPEAIREFFESAVWEEIAIREERELKTLDGDVENPDPFKHGIAVGKRRKSRLFLDYEKILMAEANGKSAYGGK</sequence>
<name>A0A0F8ZKN4_9ZZZZ</name>
<accession>A0A0F8ZKN4</accession>
<proteinExistence type="predicted"/>
<organism evidence="1">
    <name type="scientific">marine sediment metagenome</name>
    <dbReference type="NCBI Taxonomy" id="412755"/>
    <lineage>
        <taxon>unclassified sequences</taxon>
        <taxon>metagenomes</taxon>
        <taxon>ecological metagenomes</taxon>
    </lineage>
</organism>
<dbReference type="AlphaFoldDB" id="A0A0F8ZKN4"/>